<protein>
    <submittedName>
        <fullName evidence="1">Uncharacterized protein</fullName>
    </submittedName>
</protein>
<keyword evidence="2" id="KW-1185">Reference proteome</keyword>
<accession>A0ABD0LCI5</accession>
<dbReference type="EMBL" id="JACVVK020000065">
    <property type="protein sequence ID" value="KAK7496692.1"/>
    <property type="molecule type" value="Genomic_DNA"/>
</dbReference>
<sequence length="89" mass="9730">MADGAGNTSPLGNCRRHTCTITVAEASAWCLVVLGTPVAKYPLETYPLHTNYLYPLNNQSFRCMLVLGTPLANYPAEQATRRTPHIPAQ</sequence>
<proteinExistence type="predicted"/>
<reference evidence="1 2" key="1">
    <citation type="journal article" date="2023" name="Sci. Data">
        <title>Genome assembly of the Korean intertidal mud-creeper Batillaria attramentaria.</title>
        <authorList>
            <person name="Patra A.K."/>
            <person name="Ho P.T."/>
            <person name="Jun S."/>
            <person name="Lee S.J."/>
            <person name="Kim Y."/>
            <person name="Won Y.J."/>
        </authorList>
    </citation>
    <scope>NUCLEOTIDE SEQUENCE [LARGE SCALE GENOMIC DNA]</scope>
    <source>
        <strain evidence="1">Wonlab-2016</strain>
    </source>
</reference>
<name>A0ABD0LCI5_9CAEN</name>
<comment type="caution">
    <text evidence="1">The sequence shown here is derived from an EMBL/GenBank/DDBJ whole genome shotgun (WGS) entry which is preliminary data.</text>
</comment>
<organism evidence="1 2">
    <name type="scientific">Batillaria attramentaria</name>
    <dbReference type="NCBI Taxonomy" id="370345"/>
    <lineage>
        <taxon>Eukaryota</taxon>
        <taxon>Metazoa</taxon>
        <taxon>Spiralia</taxon>
        <taxon>Lophotrochozoa</taxon>
        <taxon>Mollusca</taxon>
        <taxon>Gastropoda</taxon>
        <taxon>Caenogastropoda</taxon>
        <taxon>Sorbeoconcha</taxon>
        <taxon>Cerithioidea</taxon>
        <taxon>Batillariidae</taxon>
        <taxon>Batillaria</taxon>
    </lineage>
</organism>
<dbReference type="Proteomes" id="UP001519460">
    <property type="component" value="Unassembled WGS sequence"/>
</dbReference>
<gene>
    <name evidence="1" type="ORF">BaRGS_00012099</name>
</gene>
<dbReference type="AlphaFoldDB" id="A0ABD0LCI5"/>
<evidence type="ECO:0000313" key="2">
    <source>
        <dbReference type="Proteomes" id="UP001519460"/>
    </source>
</evidence>
<evidence type="ECO:0000313" key="1">
    <source>
        <dbReference type="EMBL" id="KAK7496692.1"/>
    </source>
</evidence>